<evidence type="ECO:0000259" key="7">
    <source>
        <dbReference type="Pfam" id="PF07992"/>
    </source>
</evidence>
<dbReference type="InterPro" id="IPR023753">
    <property type="entry name" value="FAD/NAD-binding_dom"/>
</dbReference>
<feature type="non-terminal residue" evidence="8">
    <location>
        <position position="1"/>
    </location>
</feature>
<dbReference type="InterPro" id="IPR016156">
    <property type="entry name" value="FAD/NAD-linked_Rdtase_dimer_sf"/>
</dbReference>
<dbReference type="FunFam" id="3.30.390.30:FF:000001">
    <property type="entry name" value="Dihydrolipoyl dehydrogenase"/>
    <property type="match status" value="1"/>
</dbReference>
<dbReference type="PANTHER" id="PTHR43014">
    <property type="entry name" value="MERCURIC REDUCTASE"/>
    <property type="match status" value="1"/>
</dbReference>
<evidence type="ECO:0000313" key="8">
    <source>
        <dbReference type="EMBL" id="VAW12270.1"/>
    </source>
</evidence>
<name>A0A3B0T5W2_9ZZZZ</name>
<dbReference type="GO" id="GO:0016152">
    <property type="term" value="F:mercury (II) reductase (NADP+) activity"/>
    <property type="evidence" value="ECO:0007669"/>
    <property type="project" value="UniProtKB-EC"/>
</dbReference>
<keyword evidence="3" id="KW-0285">Flavoprotein</keyword>
<protein>
    <submittedName>
        <fullName evidence="8">Mercuric ion reductase</fullName>
        <ecNumber evidence="8">1.16.1.1</ecNumber>
    </submittedName>
</protein>
<reference evidence="8" key="1">
    <citation type="submission" date="2018-06" db="EMBL/GenBank/DDBJ databases">
        <authorList>
            <person name="Zhirakovskaya E."/>
        </authorList>
    </citation>
    <scope>NUCLEOTIDE SEQUENCE</scope>
</reference>
<sequence length="258" mass="28191">VEDIAHEIQDHLRNEGIEIITGAKIDLIEKDGENISIDLFEGRRPKIIRAEKLVVATGTSPNTSGFGLEEIGVELSTTGHINTNEYLQTNLPTVFAAGDNIDTPAFVYTAAYEGNLAVENMFLEKLNQKDYLGMPWVVFTDPQIAGVGKDETQAEAENINFEVSKLPLELVPRSLAALDTRGFVKLIRDKDTDKLIGARIVAPEGSELTMELSLAIKYGIPTKELAKSFHTYLTLSEAVKLAAIGFGKDIHKLSCCAS</sequence>
<organism evidence="8">
    <name type="scientific">hydrothermal vent metagenome</name>
    <dbReference type="NCBI Taxonomy" id="652676"/>
    <lineage>
        <taxon>unclassified sequences</taxon>
        <taxon>metagenomes</taxon>
        <taxon>ecological metagenomes</taxon>
    </lineage>
</organism>
<accession>A0A3B0T5W2</accession>
<dbReference type="InterPro" id="IPR036188">
    <property type="entry name" value="FAD/NAD-bd_sf"/>
</dbReference>
<gene>
    <name evidence="8" type="ORF">MNBD_BACTEROID05-238</name>
</gene>
<dbReference type="GO" id="GO:0050660">
    <property type="term" value="F:flavin adenine dinucleotide binding"/>
    <property type="evidence" value="ECO:0007669"/>
    <property type="project" value="TreeGrafter"/>
</dbReference>
<dbReference type="PANTHER" id="PTHR43014:SF4">
    <property type="entry name" value="PYRIDINE NUCLEOTIDE-DISULFIDE OXIDOREDUCTASE RCLA-RELATED"/>
    <property type="match status" value="1"/>
</dbReference>
<dbReference type="SUPFAM" id="SSF51905">
    <property type="entry name" value="FAD/NAD(P)-binding domain"/>
    <property type="match status" value="1"/>
</dbReference>
<evidence type="ECO:0000256" key="3">
    <source>
        <dbReference type="ARBA" id="ARBA00022630"/>
    </source>
</evidence>
<dbReference type="Gene3D" id="3.30.390.30">
    <property type="match status" value="1"/>
</dbReference>
<keyword evidence="5 8" id="KW-0560">Oxidoreductase</keyword>
<dbReference type="Pfam" id="PF02852">
    <property type="entry name" value="Pyr_redox_dim"/>
    <property type="match status" value="1"/>
</dbReference>
<feature type="domain" description="Pyridine nucleotide-disulphide oxidoreductase dimerisation" evidence="6">
    <location>
        <begin position="134"/>
        <end position="242"/>
    </location>
</feature>
<evidence type="ECO:0000256" key="1">
    <source>
        <dbReference type="ARBA" id="ARBA00001974"/>
    </source>
</evidence>
<dbReference type="GO" id="GO:0003955">
    <property type="term" value="F:NAD(P)H dehydrogenase (quinone) activity"/>
    <property type="evidence" value="ECO:0007669"/>
    <property type="project" value="TreeGrafter"/>
</dbReference>
<dbReference type="Pfam" id="PF07992">
    <property type="entry name" value="Pyr_redox_2"/>
    <property type="match status" value="1"/>
</dbReference>
<dbReference type="PRINTS" id="PR00945">
    <property type="entry name" value="HGRDTASE"/>
</dbReference>
<dbReference type="EMBL" id="UOEN01000092">
    <property type="protein sequence ID" value="VAW12270.1"/>
    <property type="molecule type" value="Genomic_DNA"/>
</dbReference>
<dbReference type="InterPro" id="IPR004099">
    <property type="entry name" value="Pyr_nucl-diS_OxRdtase_dimer"/>
</dbReference>
<evidence type="ECO:0000256" key="2">
    <source>
        <dbReference type="ARBA" id="ARBA00007532"/>
    </source>
</evidence>
<comment type="cofactor">
    <cofactor evidence="1">
        <name>FAD</name>
        <dbReference type="ChEBI" id="CHEBI:57692"/>
    </cofactor>
</comment>
<evidence type="ECO:0000256" key="5">
    <source>
        <dbReference type="ARBA" id="ARBA00023002"/>
    </source>
</evidence>
<comment type="similarity">
    <text evidence="2">Belongs to the class-I pyridine nucleotide-disulfide oxidoreductase family.</text>
</comment>
<dbReference type="Gene3D" id="3.50.50.60">
    <property type="entry name" value="FAD/NAD(P)-binding domain"/>
    <property type="match status" value="2"/>
</dbReference>
<keyword evidence="4" id="KW-0274">FAD</keyword>
<dbReference type="AlphaFoldDB" id="A0A3B0T5W2"/>
<dbReference type="EC" id="1.16.1.1" evidence="8"/>
<evidence type="ECO:0000256" key="4">
    <source>
        <dbReference type="ARBA" id="ARBA00022827"/>
    </source>
</evidence>
<proteinExistence type="inferred from homology"/>
<dbReference type="SUPFAM" id="SSF55424">
    <property type="entry name" value="FAD/NAD-linked reductases, dimerisation (C-terminal) domain"/>
    <property type="match status" value="1"/>
</dbReference>
<feature type="domain" description="FAD/NAD(P)-binding" evidence="7">
    <location>
        <begin position="3"/>
        <end position="114"/>
    </location>
</feature>
<evidence type="ECO:0000259" key="6">
    <source>
        <dbReference type="Pfam" id="PF02852"/>
    </source>
</evidence>